<reference evidence="1" key="2">
    <citation type="journal article" date="2015" name="Data Brief">
        <title>Shoot transcriptome of the giant reed, Arundo donax.</title>
        <authorList>
            <person name="Barrero R.A."/>
            <person name="Guerrero F.D."/>
            <person name="Moolhuijzen P."/>
            <person name="Goolsby J.A."/>
            <person name="Tidwell J."/>
            <person name="Bellgard S.E."/>
            <person name="Bellgard M.I."/>
        </authorList>
    </citation>
    <scope>NUCLEOTIDE SEQUENCE</scope>
    <source>
        <tissue evidence="1">Shoot tissue taken approximately 20 cm above the soil surface</tissue>
    </source>
</reference>
<accession>A0A0A9J7R4</accession>
<protein>
    <submittedName>
        <fullName evidence="1">Uncharacterized protein</fullName>
    </submittedName>
</protein>
<proteinExistence type="predicted"/>
<reference evidence="1" key="1">
    <citation type="submission" date="2014-09" db="EMBL/GenBank/DDBJ databases">
        <authorList>
            <person name="Magalhaes I.L.F."/>
            <person name="Oliveira U."/>
            <person name="Santos F.R."/>
            <person name="Vidigal T.H.D.A."/>
            <person name="Brescovit A.D."/>
            <person name="Santos A.J."/>
        </authorList>
    </citation>
    <scope>NUCLEOTIDE SEQUENCE</scope>
    <source>
        <tissue evidence="1">Shoot tissue taken approximately 20 cm above the soil surface</tissue>
    </source>
</reference>
<dbReference type="EMBL" id="GBRH01185175">
    <property type="protein sequence ID" value="JAE12721.1"/>
    <property type="molecule type" value="Transcribed_RNA"/>
</dbReference>
<sequence>MVFTYKSRNIGLYSADNDDEVMVKSSIRFKNAGQSLIEILKSLTSSKYILYIPLGLEKIWMNNRLQVRRQRKDPSIRN</sequence>
<name>A0A0A9J7R4_ARUDO</name>
<evidence type="ECO:0000313" key="1">
    <source>
        <dbReference type="EMBL" id="JAE12721.1"/>
    </source>
</evidence>
<dbReference type="AlphaFoldDB" id="A0A0A9J7R4"/>
<organism evidence="1">
    <name type="scientific">Arundo donax</name>
    <name type="common">Giant reed</name>
    <name type="synonym">Donax arundinaceus</name>
    <dbReference type="NCBI Taxonomy" id="35708"/>
    <lineage>
        <taxon>Eukaryota</taxon>
        <taxon>Viridiplantae</taxon>
        <taxon>Streptophyta</taxon>
        <taxon>Embryophyta</taxon>
        <taxon>Tracheophyta</taxon>
        <taxon>Spermatophyta</taxon>
        <taxon>Magnoliopsida</taxon>
        <taxon>Liliopsida</taxon>
        <taxon>Poales</taxon>
        <taxon>Poaceae</taxon>
        <taxon>PACMAD clade</taxon>
        <taxon>Arundinoideae</taxon>
        <taxon>Arundineae</taxon>
        <taxon>Arundo</taxon>
    </lineage>
</organism>